<feature type="chain" id="PRO_5025552922" evidence="3">
    <location>
        <begin position="22"/>
        <end position="239"/>
    </location>
</feature>
<evidence type="ECO:0000313" key="4">
    <source>
        <dbReference type="EMBL" id="KAF1750409.1"/>
    </source>
</evidence>
<dbReference type="GeneID" id="9803197"/>
<feature type="region of interest" description="Disordered" evidence="1">
    <location>
        <begin position="144"/>
        <end position="163"/>
    </location>
</feature>
<protein>
    <submittedName>
        <fullName evidence="4">Uncharacterized protein</fullName>
    </submittedName>
</protein>
<feature type="transmembrane region" description="Helical" evidence="2">
    <location>
        <begin position="174"/>
        <end position="197"/>
    </location>
</feature>
<evidence type="ECO:0000313" key="5">
    <source>
        <dbReference type="Proteomes" id="UP000483820"/>
    </source>
</evidence>
<dbReference type="CTD" id="9803197"/>
<comment type="caution">
    <text evidence="4">The sequence shown here is derived from an EMBL/GenBank/DDBJ whole genome shotgun (WGS) entry which is preliminary data.</text>
</comment>
<keyword evidence="2" id="KW-1133">Transmembrane helix</keyword>
<evidence type="ECO:0000256" key="2">
    <source>
        <dbReference type="SAM" id="Phobius"/>
    </source>
</evidence>
<keyword evidence="2" id="KW-0472">Membrane</keyword>
<sequence>MSLQFSTILFFFFFLITTVSPTAHLRLDMTASNECAIRLIANILHSESFWLQGGAQRTTSFHPLAQHEHSITVTYSIDGGSPQERVYEMRKAGTTRREVLTFGEIAVLVEATVECDDGFHGSRCHKPIGSRVKTTVTTVTTSTTVSTDVPSTPEVSTTSSEVSTYSDDISPNSIIIVLSLITILLTLLAILLILCFFNRRRHRNIYIQPTVFTPKTPTNISLDSGIGSSPGFTSKQFVC</sequence>
<dbReference type="Proteomes" id="UP000483820">
    <property type="component" value="Chromosome V"/>
</dbReference>
<dbReference type="AlphaFoldDB" id="A0A6A5G7F1"/>
<dbReference type="InterPro" id="IPR053132">
    <property type="entry name" value="Mesendoderm_Regulator"/>
</dbReference>
<keyword evidence="2" id="KW-0812">Transmembrane</keyword>
<dbReference type="RefSeq" id="XP_003104441.2">
    <property type="nucleotide sequence ID" value="XM_003104393.2"/>
</dbReference>
<keyword evidence="3" id="KW-0732">Signal</keyword>
<feature type="signal peptide" evidence="3">
    <location>
        <begin position="1"/>
        <end position="21"/>
    </location>
</feature>
<accession>A0A6A5G7F1</accession>
<dbReference type="PANTHER" id="PTHR35855:SF1">
    <property type="entry name" value="CUB DOMAIN-CONTAINING PROTEIN-RELATED"/>
    <property type="match status" value="1"/>
</dbReference>
<name>A0A6A5G7F1_CAERE</name>
<dbReference type="PANTHER" id="PTHR35855">
    <property type="entry name" value="PROTEIN CBG11437-RELATED"/>
    <property type="match status" value="1"/>
</dbReference>
<reference evidence="4 5" key="1">
    <citation type="submission" date="2019-12" db="EMBL/GenBank/DDBJ databases">
        <title>Chromosome-level assembly of the Caenorhabditis remanei genome.</title>
        <authorList>
            <person name="Teterina A.A."/>
            <person name="Willis J.H."/>
            <person name="Phillips P.C."/>
        </authorList>
    </citation>
    <scope>NUCLEOTIDE SEQUENCE [LARGE SCALE GENOMIC DNA]</scope>
    <source>
        <strain evidence="4 5">PX506</strain>
        <tissue evidence="4">Whole organism</tissue>
    </source>
</reference>
<dbReference type="KEGG" id="crq:GCK72_016959"/>
<dbReference type="EMBL" id="WUAV01000005">
    <property type="protein sequence ID" value="KAF1750409.1"/>
    <property type="molecule type" value="Genomic_DNA"/>
</dbReference>
<evidence type="ECO:0000256" key="3">
    <source>
        <dbReference type="SAM" id="SignalP"/>
    </source>
</evidence>
<evidence type="ECO:0000256" key="1">
    <source>
        <dbReference type="SAM" id="MobiDB-lite"/>
    </source>
</evidence>
<proteinExistence type="predicted"/>
<organism evidence="4 5">
    <name type="scientific">Caenorhabditis remanei</name>
    <name type="common">Caenorhabditis vulgaris</name>
    <dbReference type="NCBI Taxonomy" id="31234"/>
    <lineage>
        <taxon>Eukaryota</taxon>
        <taxon>Metazoa</taxon>
        <taxon>Ecdysozoa</taxon>
        <taxon>Nematoda</taxon>
        <taxon>Chromadorea</taxon>
        <taxon>Rhabditida</taxon>
        <taxon>Rhabditina</taxon>
        <taxon>Rhabditomorpha</taxon>
        <taxon>Rhabditoidea</taxon>
        <taxon>Rhabditidae</taxon>
        <taxon>Peloderinae</taxon>
        <taxon>Caenorhabditis</taxon>
    </lineage>
</organism>
<gene>
    <name evidence="4" type="ORF">GCK72_016959</name>
</gene>